<evidence type="ECO:0000313" key="7">
    <source>
        <dbReference type="Proteomes" id="UP000534783"/>
    </source>
</evidence>
<evidence type="ECO:0000313" key="6">
    <source>
        <dbReference type="EMBL" id="NKE71018.1"/>
    </source>
</evidence>
<protein>
    <submittedName>
        <fullName evidence="6">Isoprenylcysteine carboxylmethyltransferase family protein</fullName>
    </submittedName>
</protein>
<keyword evidence="4 5" id="KW-0472">Membrane</keyword>
<dbReference type="GO" id="GO:0032259">
    <property type="term" value="P:methylation"/>
    <property type="evidence" value="ECO:0007669"/>
    <property type="project" value="UniProtKB-KW"/>
</dbReference>
<dbReference type="GO" id="GO:0008168">
    <property type="term" value="F:methyltransferase activity"/>
    <property type="evidence" value="ECO:0007669"/>
    <property type="project" value="UniProtKB-KW"/>
</dbReference>
<keyword evidence="6" id="KW-0489">Methyltransferase</keyword>
<dbReference type="Gene3D" id="1.20.120.1630">
    <property type="match status" value="1"/>
</dbReference>
<feature type="transmembrane region" description="Helical" evidence="5">
    <location>
        <begin position="12"/>
        <end position="29"/>
    </location>
</feature>
<comment type="caution">
    <text evidence="6">The sequence shown here is derived from an EMBL/GenBank/DDBJ whole genome shotgun (WGS) entry which is preliminary data.</text>
</comment>
<name>A0A7X6IAX1_9BACT</name>
<keyword evidence="6" id="KW-0808">Transferase</keyword>
<organism evidence="6 7">
    <name type="scientific">Candidatus Manganitrophus noduliformans</name>
    <dbReference type="NCBI Taxonomy" id="2606439"/>
    <lineage>
        <taxon>Bacteria</taxon>
        <taxon>Pseudomonadati</taxon>
        <taxon>Nitrospirota</taxon>
        <taxon>Nitrospiria</taxon>
        <taxon>Candidatus Troglogloeales</taxon>
        <taxon>Candidatus Manganitrophaceae</taxon>
        <taxon>Candidatus Manganitrophus</taxon>
    </lineage>
</organism>
<keyword evidence="3 5" id="KW-1133">Transmembrane helix</keyword>
<dbReference type="EMBL" id="VTOW01000002">
    <property type="protein sequence ID" value="NKE71018.1"/>
    <property type="molecule type" value="Genomic_DNA"/>
</dbReference>
<keyword evidence="2 5" id="KW-0812">Transmembrane</keyword>
<evidence type="ECO:0000256" key="4">
    <source>
        <dbReference type="ARBA" id="ARBA00023136"/>
    </source>
</evidence>
<comment type="subcellular location">
    <subcellularLocation>
        <location evidence="1">Endomembrane system</location>
        <topology evidence="1">Multi-pass membrane protein</topology>
    </subcellularLocation>
</comment>
<dbReference type="GO" id="GO:0012505">
    <property type="term" value="C:endomembrane system"/>
    <property type="evidence" value="ECO:0007669"/>
    <property type="project" value="UniProtKB-SubCell"/>
</dbReference>
<sequence length="183" mass="21004">MDILKNLLRKITVKTIPVYILMAALIYFARPKLSFFLVGLPLILGGEALRLWAAGHLSKNREVTTTGPYAHVKNPLYLGTFLIMIGFCLLASQWIILGVGLLAFFSYYVPFKKKAESDRLREIFGLAWDEYDRSVPDYVPRLTPYEKRGKHEWEWSRVVSNSEHETAVVTALGVLILSMRFFF</sequence>
<dbReference type="InterPro" id="IPR007318">
    <property type="entry name" value="Phopholipid_MeTrfase"/>
</dbReference>
<reference evidence="6 7" key="1">
    <citation type="journal article" date="2020" name="Nature">
        <title>Bacterial chemolithoautotrophy via manganese oxidation.</title>
        <authorList>
            <person name="Yu H."/>
            <person name="Leadbetter J.R."/>
        </authorList>
    </citation>
    <scope>NUCLEOTIDE SEQUENCE [LARGE SCALE GENOMIC DNA]</scope>
    <source>
        <strain evidence="6 7">Mn-1</strain>
    </source>
</reference>
<evidence type="ECO:0000256" key="1">
    <source>
        <dbReference type="ARBA" id="ARBA00004127"/>
    </source>
</evidence>
<evidence type="ECO:0000256" key="2">
    <source>
        <dbReference type="ARBA" id="ARBA00022692"/>
    </source>
</evidence>
<feature type="transmembrane region" description="Helical" evidence="5">
    <location>
        <begin position="76"/>
        <end position="109"/>
    </location>
</feature>
<evidence type="ECO:0000256" key="5">
    <source>
        <dbReference type="SAM" id="Phobius"/>
    </source>
</evidence>
<dbReference type="AlphaFoldDB" id="A0A7X6IAX1"/>
<accession>A0A7X6IAX1</accession>
<gene>
    <name evidence="6" type="ORF">MNODULE_09735</name>
</gene>
<dbReference type="Pfam" id="PF04191">
    <property type="entry name" value="PEMT"/>
    <property type="match status" value="1"/>
</dbReference>
<keyword evidence="7" id="KW-1185">Reference proteome</keyword>
<proteinExistence type="predicted"/>
<evidence type="ECO:0000256" key="3">
    <source>
        <dbReference type="ARBA" id="ARBA00022989"/>
    </source>
</evidence>
<dbReference type="Proteomes" id="UP000534783">
    <property type="component" value="Unassembled WGS sequence"/>
</dbReference>